<evidence type="ECO:0000256" key="1">
    <source>
        <dbReference type="SAM" id="MobiDB-lite"/>
    </source>
</evidence>
<feature type="compositionally biased region" description="Polar residues" evidence="1">
    <location>
        <begin position="230"/>
        <end position="239"/>
    </location>
</feature>
<sequence length="521" mass="57826">MLLMPRLSSLASPPDPSPSRAIRKMKGTAGLLLKPPRTCHWQLPPPPPPRERRPSDKLAAQLQYNEEEAARQAEKARKRAERLKKVQQKHLRKAADVPEDGDAPDEREDTIFTSTIVSSKPAARKELVPRKSKVPPALRQAMQEHHAATDDEQDEAAEQEPRGRSRHRTRSLSRHRTNPCTAPRSASMGSAGSMPPLHSVSRSRSRSSSPSPSAGDKRRRSPDDEGPTPVQAQKVTANTGRPKAADYDDDVQELITRANSLYRCFLSTVVAFPDSATELDAVKQAWKVANEESGLPAPVILSADIAKVIKNRGSQLRGEAKTRVLPLVEAMYNFDSGHSKKAINMNRTRAEDLKEGKGFIYKMLADEEGKRRGIYGHDIIQKGINGLWFKNKNDAGIIYQSYFDPMPNEAIAFVLTAIECGIDHWLTGIKTDIEFRTTEYKSVYQSHLDSLKAFGEHTKKYDLLGKLRKKLYKNGRIHAGAPPVASLNAPTIPVSAFEDAMKEYEEDSATEDDSDAENGDA</sequence>
<dbReference type="Pfam" id="PF20149">
    <property type="entry name" value="DUF6532"/>
    <property type="match status" value="1"/>
</dbReference>
<dbReference type="AlphaFoldDB" id="A0A9P3PYD6"/>
<feature type="compositionally biased region" description="Acidic residues" evidence="1">
    <location>
        <begin position="97"/>
        <end position="108"/>
    </location>
</feature>
<gene>
    <name evidence="3" type="ORF">LshimejAT787_1500480</name>
</gene>
<dbReference type="EMBL" id="BRPK01000015">
    <property type="protein sequence ID" value="GLB43864.1"/>
    <property type="molecule type" value="Genomic_DNA"/>
</dbReference>
<feature type="region of interest" description="Disordered" evidence="1">
    <location>
        <begin position="500"/>
        <end position="521"/>
    </location>
</feature>
<feature type="compositionally biased region" description="Acidic residues" evidence="1">
    <location>
        <begin position="504"/>
        <end position="521"/>
    </location>
</feature>
<evidence type="ECO:0000259" key="2">
    <source>
        <dbReference type="Pfam" id="PF20149"/>
    </source>
</evidence>
<organism evidence="3 4">
    <name type="scientific">Lyophyllum shimeji</name>
    <name type="common">Hon-shimeji</name>
    <name type="synonym">Tricholoma shimeji</name>
    <dbReference type="NCBI Taxonomy" id="47721"/>
    <lineage>
        <taxon>Eukaryota</taxon>
        <taxon>Fungi</taxon>
        <taxon>Dikarya</taxon>
        <taxon>Basidiomycota</taxon>
        <taxon>Agaricomycotina</taxon>
        <taxon>Agaricomycetes</taxon>
        <taxon>Agaricomycetidae</taxon>
        <taxon>Agaricales</taxon>
        <taxon>Tricholomatineae</taxon>
        <taxon>Lyophyllaceae</taxon>
        <taxon>Lyophyllum</taxon>
    </lineage>
</organism>
<feature type="compositionally biased region" description="Basic residues" evidence="1">
    <location>
        <begin position="164"/>
        <end position="177"/>
    </location>
</feature>
<feature type="compositionally biased region" description="Low complexity" evidence="1">
    <location>
        <begin position="199"/>
        <end position="213"/>
    </location>
</feature>
<feature type="compositionally biased region" description="Basic residues" evidence="1">
    <location>
        <begin position="76"/>
        <end position="92"/>
    </location>
</feature>
<feature type="region of interest" description="Disordered" evidence="1">
    <location>
        <begin position="35"/>
        <end position="245"/>
    </location>
</feature>
<feature type="region of interest" description="Disordered" evidence="1">
    <location>
        <begin position="1"/>
        <end position="21"/>
    </location>
</feature>
<reference evidence="3" key="1">
    <citation type="submission" date="2022-07" db="EMBL/GenBank/DDBJ databases">
        <title>The genome of Lyophyllum shimeji provides insight into the initial evolution of ectomycorrhizal fungal genome.</title>
        <authorList>
            <person name="Kobayashi Y."/>
            <person name="Shibata T."/>
            <person name="Hirakawa H."/>
            <person name="Shigenobu S."/>
            <person name="Nishiyama T."/>
            <person name="Yamada A."/>
            <person name="Hasebe M."/>
            <person name="Kawaguchi M."/>
        </authorList>
    </citation>
    <scope>NUCLEOTIDE SEQUENCE</scope>
    <source>
        <strain evidence="3">AT787</strain>
    </source>
</reference>
<feature type="domain" description="DUF6532" evidence="2">
    <location>
        <begin position="257"/>
        <end position="454"/>
    </location>
</feature>
<feature type="compositionally biased region" description="Low complexity" evidence="1">
    <location>
        <begin position="1"/>
        <end position="12"/>
    </location>
</feature>
<evidence type="ECO:0000313" key="4">
    <source>
        <dbReference type="Proteomes" id="UP001063166"/>
    </source>
</evidence>
<name>A0A9P3PYD6_LYOSH</name>
<comment type="caution">
    <text evidence="3">The sequence shown here is derived from an EMBL/GenBank/DDBJ whole genome shotgun (WGS) entry which is preliminary data.</text>
</comment>
<keyword evidence="4" id="KW-1185">Reference proteome</keyword>
<evidence type="ECO:0000313" key="3">
    <source>
        <dbReference type="EMBL" id="GLB43864.1"/>
    </source>
</evidence>
<dbReference type="InterPro" id="IPR045341">
    <property type="entry name" value="DUF6532"/>
</dbReference>
<protein>
    <recommendedName>
        <fullName evidence="2">DUF6532 domain-containing protein</fullName>
    </recommendedName>
</protein>
<dbReference type="OrthoDB" id="3257342at2759"/>
<proteinExistence type="predicted"/>
<dbReference type="Proteomes" id="UP001063166">
    <property type="component" value="Unassembled WGS sequence"/>
</dbReference>
<accession>A0A9P3PYD6</accession>